<reference evidence="7" key="1">
    <citation type="journal article" date="2014" name="Genome Announc.">
        <title>Complete Genome Sequence of Campylobacter iguaniorum Strain 1485ET, Isolated from a Bearded Dragon (Pogona vitticeps).</title>
        <authorList>
            <person name="Gilbert M.J."/>
            <person name="Miller W.G."/>
            <person name="Yee E."/>
            <person name="Kik M."/>
            <person name="Wagenaar J.A."/>
            <person name="Duim B."/>
        </authorList>
    </citation>
    <scope>NUCLEOTIDE SEQUENCE [LARGE SCALE GENOMIC DNA]</scope>
    <source>
        <strain evidence="7">1485E</strain>
    </source>
</reference>
<evidence type="ECO:0000256" key="3">
    <source>
        <dbReference type="PROSITE-ProRule" id="PRU00169"/>
    </source>
</evidence>
<dbReference type="SMART" id="SM00448">
    <property type="entry name" value="REC"/>
    <property type="match status" value="2"/>
</dbReference>
<evidence type="ECO:0000259" key="4">
    <source>
        <dbReference type="PROSITE" id="PS50110"/>
    </source>
</evidence>
<feature type="modified residue" description="4-aspartylphosphate" evidence="3">
    <location>
        <position position="55"/>
    </location>
</feature>
<feature type="modified residue" description="4-aspartylphosphate" evidence="3">
    <location>
        <position position="176"/>
    </location>
</feature>
<dbReference type="HOGENOM" id="CLU_000445_11_28_7"/>
<feature type="domain" description="Response regulatory" evidence="4">
    <location>
        <begin position="4"/>
        <end position="118"/>
    </location>
</feature>
<evidence type="ECO:0000313" key="6">
    <source>
        <dbReference type="EMBL" id="AII15070.1"/>
    </source>
</evidence>
<keyword evidence="7" id="KW-1185">Reference proteome</keyword>
<dbReference type="InterPro" id="IPR011006">
    <property type="entry name" value="CheY-like_superfamily"/>
</dbReference>
<accession>A0A076FA39</accession>
<dbReference type="SUPFAM" id="SSF55073">
    <property type="entry name" value="Nucleotide cyclase"/>
    <property type="match status" value="1"/>
</dbReference>
<dbReference type="PANTHER" id="PTHR45138:SF9">
    <property type="entry name" value="DIGUANYLATE CYCLASE DGCM-RELATED"/>
    <property type="match status" value="1"/>
</dbReference>
<dbReference type="SUPFAM" id="SSF52172">
    <property type="entry name" value="CheY-like"/>
    <property type="match status" value="2"/>
</dbReference>
<feature type="domain" description="GGDEF" evidence="5">
    <location>
        <begin position="284"/>
        <end position="414"/>
    </location>
</feature>
<sequence length="414" mass="46924">MRERILVVDDNKALAKLIAKKMEKNIDMEIVVAHSFEEAKNIIEDNDDFFLALLDLNLPDAPNGEIVDFVLSKNILSIVLTGSMDEETRKLFMHKDIVDYVIKDNMNSISYIFDTINRLSKNRSCKVMVVDDSAPVRNEIKRILMSQQFKVFAAAHGEEAMSYIEDNPDMKFVLTDYNMPVMDGFELMQNIRQKYDKNSLAVIVLTSNDEDGTGAKFLKNGANDYIKKPFSKEELICRINNTIESMENINAMSKFANTDFLTGVYNRRYFYSFMADYYRNNEDSNFVVAMFDIDNFKSVNDKFGHDIGDIVIQKLAIFLLQEVGSKGVVARFGGEEFCVVLLNTKFDDGVKIIVNTRAKIAACLINIKENVVKFTVSIGVTNGDFATDIDKLISVADQALYVAKNSGKNRVEIL</sequence>
<evidence type="ECO:0000259" key="5">
    <source>
        <dbReference type="PROSITE" id="PS50887"/>
    </source>
</evidence>
<dbReference type="PROSITE" id="PS50887">
    <property type="entry name" value="GGDEF"/>
    <property type="match status" value="1"/>
</dbReference>
<dbReference type="FunFam" id="3.30.70.270:FF:000001">
    <property type="entry name" value="Diguanylate cyclase domain protein"/>
    <property type="match status" value="1"/>
</dbReference>
<dbReference type="Gene3D" id="3.40.50.2300">
    <property type="match status" value="2"/>
</dbReference>
<dbReference type="AlphaFoldDB" id="A0A076FA39"/>
<dbReference type="OrthoDB" id="9778432at2"/>
<dbReference type="InterPro" id="IPR029787">
    <property type="entry name" value="Nucleotide_cyclase"/>
</dbReference>
<evidence type="ECO:0000313" key="7">
    <source>
        <dbReference type="Proteomes" id="UP000028486"/>
    </source>
</evidence>
<dbReference type="eggNOG" id="COG0745">
    <property type="taxonomic scope" value="Bacteria"/>
</dbReference>
<dbReference type="GO" id="GO:0005886">
    <property type="term" value="C:plasma membrane"/>
    <property type="evidence" value="ECO:0007669"/>
    <property type="project" value="TreeGrafter"/>
</dbReference>
<dbReference type="RefSeq" id="WP_038454679.1">
    <property type="nucleotide sequence ID" value="NZ_CP009043.1"/>
</dbReference>
<dbReference type="Gene3D" id="3.30.70.270">
    <property type="match status" value="1"/>
</dbReference>
<gene>
    <name evidence="6" type="primary">cbrR</name>
    <name evidence="6" type="ORF">CIG1485E_1236</name>
</gene>
<dbReference type="PANTHER" id="PTHR45138">
    <property type="entry name" value="REGULATORY COMPONENTS OF SENSORY TRANSDUCTION SYSTEM"/>
    <property type="match status" value="1"/>
</dbReference>
<dbReference type="InterPro" id="IPR043128">
    <property type="entry name" value="Rev_trsase/Diguanyl_cyclase"/>
</dbReference>
<name>A0A076FA39_9BACT</name>
<feature type="domain" description="Response regulatory" evidence="4">
    <location>
        <begin position="126"/>
        <end position="243"/>
    </location>
</feature>
<dbReference type="SMART" id="SM00267">
    <property type="entry name" value="GGDEF"/>
    <property type="match status" value="1"/>
</dbReference>
<comment type="catalytic activity">
    <reaction evidence="2">
        <text>2 GTP = 3',3'-c-di-GMP + 2 diphosphate</text>
        <dbReference type="Rhea" id="RHEA:24898"/>
        <dbReference type="ChEBI" id="CHEBI:33019"/>
        <dbReference type="ChEBI" id="CHEBI:37565"/>
        <dbReference type="ChEBI" id="CHEBI:58805"/>
        <dbReference type="EC" id="2.7.7.65"/>
    </reaction>
</comment>
<dbReference type="GO" id="GO:0043709">
    <property type="term" value="P:cell adhesion involved in single-species biofilm formation"/>
    <property type="evidence" value="ECO:0007669"/>
    <property type="project" value="TreeGrafter"/>
</dbReference>
<dbReference type="eggNOG" id="COG3706">
    <property type="taxonomic scope" value="Bacteria"/>
</dbReference>
<dbReference type="GO" id="GO:0000160">
    <property type="term" value="P:phosphorelay signal transduction system"/>
    <property type="evidence" value="ECO:0007669"/>
    <property type="project" value="InterPro"/>
</dbReference>
<dbReference type="GO" id="GO:0052621">
    <property type="term" value="F:diguanylate cyclase activity"/>
    <property type="evidence" value="ECO:0007669"/>
    <property type="project" value="UniProtKB-EC"/>
</dbReference>
<protein>
    <recommendedName>
        <fullName evidence="1">diguanylate cyclase</fullName>
        <ecNumber evidence="1">2.7.7.65</ecNumber>
    </recommendedName>
</protein>
<dbReference type="InterPro" id="IPR000160">
    <property type="entry name" value="GGDEF_dom"/>
</dbReference>
<proteinExistence type="predicted"/>
<dbReference type="InterPro" id="IPR001789">
    <property type="entry name" value="Sig_transdc_resp-reg_receiver"/>
</dbReference>
<dbReference type="EC" id="2.7.7.65" evidence="1"/>
<dbReference type="KEGG" id="caj:CIG1485E_1236"/>
<dbReference type="STRING" id="1244531.CIG2463D_1327"/>
<dbReference type="NCBIfam" id="TIGR00254">
    <property type="entry name" value="GGDEF"/>
    <property type="match status" value="1"/>
</dbReference>
<dbReference type="InterPro" id="IPR050469">
    <property type="entry name" value="Diguanylate_Cyclase"/>
</dbReference>
<dbReference type="Pfam" id="PF00990">
    <property type="entry name" value="GGDEF"/>
    <property type="match status" value="1"/>
</dbReference>
<dbReference type="GO" id="GO:1902201">
    <property type="term" value="P:negative regulation of bacterial-type flagellum-dependent cell motility"/>
    <property type="evidence" value="ECO:0007669"/>
    <property type="project" value="TreeGrafter"/>
</dbReference>
<organism evidence="6 7">
    <name type="scientific">Campylobacter iguaniorum</name>
    <dbReference type="NCBI Taxonomy" id="1244531"/>
    <lineage>
        <taxon>Bacteria</taxon>
        <taxon>Pseudomonadati</taxon>
        <taxon>Campylobacterota</taxon>
        <taxon>Epsilonproteobacteria</taxon>
        <taxon>Campylobacterales</taxon>
        <taxon>Campylobacteraceae</taxon>
        <taxon>Campylobacter</taxon>
    </lineage>
</organism>
<dbReference type="PROSITE" id="PS50110">
    <property type="entry name" value="RESPONSE_REGULATORY"/>
    <property type="match status" value="2"/>
</dbReference>
<dbReference type="Pfam" id="PF00072">
    <property type="entry name" value="Response_reg"/>
    <property type="match status" value="1"/>
</dbReference>
<evidence type="ECO:0000256" key="2">
    <source>
        <dbReference type="ARBA" id="ARBA00034247"/>
    </source>
</evidence>
<dbReference type="CDD" id="cd19921">
    <property type="entry name" value="REC_1_GGDEF"/>
    <property type="match status" value="1"/>
</dbReference>
<dbReference type="CDD" id="cd01949">
    <property type="entry name" value="GGDEF"/>
    <property type="match status" value="1"/>
</dbReference>
<keyword evidence="3" id="KW-0597">Phosphoprotein</keyword>
<dbReference type="EMBL" id="CP009043">
    <property type="protein sequence ID" value="AII15070.1"/>
    <property type="molecule type" value="Genomic_DNA"/>
</dbReference>
<evidence type="ECO:0000256" key="1">
    <source>
        <dbReference type="ARBA" id="ARBA00012528"/>
    </source>
</evidence>
<dbReference type="Proteomes" id="UP000028486">
    <property type="component" value="Chromosome"/>
</dbReference>